<sequence>EAGCVAHDVESELLCQWQLADKVPYFNAGIYLENKRKIGKVDEILGKVNNIFVTIKMDPGILSSSFQPKDLLYIGTDKLLPISRFTS</sequence>
<keyword evidence="7 9" id="KW-0687">Ribonucleoprotein</keyword>
<dbReference type="Gene3D" id="2.40.10.230">
    <property type="entry name" value="Probable tRNA pseudouridine synthase domain"/>
    <property type="match status" value="1"/>
</dbReference>
<keyword evidence="3 9" id="KW-0690">Ribosome biogenesis</keyword>
<evidence type="ECO:0000256" key="4">
    <source>
        <dbReference type="ARBA" id="ARBA00022552"/>
    </source>
</evidence>
<dbReference type="AlphaFoldDB" id="A0A8J9X2L0"/>
<dbReference type="GO" id="GO:0000454">
    <property type="term" value="P:snoRNA guided rRNA pseudouridine synthesis"/>
    <property type="evidence" value="ECO:0007669"/>
    <property type="project" value="TreeGrafter"/>
</dbReference>
<name>A0A8J9X2L0_PHATR</name>
<evidence type="ECO:0000256" key="5">
    <source>
        <dbReference type="ARBA" id="ARBA00022884"/>
    </source>
</evidence>
<keyword evidence="6 9" id="KW-0539">Nucleus</keyword>
<evidence type="ECO:0000256" key="1">
    <source>
        <dbReference type="ARBA" id="ARBA00004229"/>
    </source>
</evidence>
<comment type="subcellular location">
    <subcellularLocation>
        <location evidence="2 9">Nucleus</location>
        <location evidence="2 9">Nucleolus</location>
    </subcellularLocation>
    <subcellularLocation>
        <location evidence="1">Plastid</location>
        <location evidence="1">Chloroplast</location>
    </subcellularLocation>
</comment>
<organism evidence="10">
    <name type="scientific">Phaeodactylum tricornutum</name>
    <name type="common">Diatom</name>
    <dbReference type="NCBI Taxonomy" id="2850"/>
    <lineage>
        <taxon>Eukaryota</taxon>
        <taxon>Sar</taxon>
        <taxon>Stramenopiles</taxon>
        <taxon>Ochrophyta</taxon>
        <taxon>Bacillariophyta</taxon>
        <taxon>Bacillariophyceae</taxon>
        <taxon>Bacillariophycidae</taxon>
        <taxon>Naviculales</taxon>
        <taxon>Phaeodactylaceae</taxon>
        <taxon>Phaeodactylum</taxon>
    </lineage>
</organism>
<feature type="non-terminal residue" evidence="10">
    <location>
        <position position="87"/>
    </location>
</feature>
<protein>
    <recommendedName>
        <fullName evidence="9">H/ACA ribonucleoprotein complex subunit</fullName>
    </recommendedName>
</protein>
<evidence type="ECO:0000256" key="7">
    <source>
        <dbReference type="ARBA" id="ARBA00023274"/>
    </source>
</evidence>
<evidence type="ECO:0000256" key="6">
    <source>
        <dbReference type="ARBA" id="ARBA00023242"/>
    </source>
</evidence>
<comment type="similarity">
    <text evidence="8 9">Belongs to the GAR1 family.</text>
</comment>
<comment type="function">
    <text evidence="9">Required for ribosome biogenesis. Part of a complex which catalyzes pseudouridylation of rRNA. This involves the isomerization of uridine such that the ribose is subsequently attached to C5, instead of the normal N1. Pseudouridine ("psi") residues may serve to stabilize the conformation of rRNAs.</text>
</comment>
<dbReference type="FunFam" id="2.40.10.230:FF:000001">
    <property type="entry name" value="H/ACA ribonucleoprotein complex subunit"/>
    <property type="match status" value="1"/>
</dbReference>
<dbReference type="SUPFAM" id="SSF50447">
    <property type="entry name" value="Translation proteins"/>
    <property type="match status" value="1"/>
</dbReference>
<keyword evidence="4 9" id="KW-0698">rRNA processing</keyword>
<evidence type="ECO:0000256" key="8">
    <source>
        <dbReference type="ARBA" id="ARBA00038293"/>
    </source>
</evidence>
<dbReference type="InterPro" id="IPR009000">
    <property type="entry name" value="Transl_B-barrel_sf"/>
</dbReference>
<evidence type="ECO:0000256" key="3">
    <source>
        <dbReference type="ARBA" id="ARBA00022517"/>
    </source>
</evidence>
<comment type="subunit">
    <text evidence="9">Component of the small nucleolar ribonucleoprotein particles containing H/ACA-type snoRNAs (H/ACA snoRNPs).</text>
</comment>
<dbReference type="GO" id="GO:0034513">
    <property type="term" value="F:box H/ACA snoRNA binding"/>
    <property type="evidence" value="ECO:0007669"/>
    <property type="project" value="TreeGrafter"/>
</dbReference>
<keyword evidence="5 9" id="KW-0694">RNA-binding</keyword>
<dbReference type="GO" id="GO:0031429">
    <property type="term" value="C:box H/ACA snoRNP complex"/>
    <property type="evidence" value="ECO:0007669"/>
    <property type="project" value="TreeGrafter"/>
</dbReference>
<dbReference type="EMBL" id="OU594942">
    <property type="protein sequence ID" value="CAG9276973.1"/>
    <property type="molecule type" value="Genomic_DNA"/>
</dbReference>
<dbReference type="Pfam" id="PF04410">
    <property type="entry name" value="Gar1"/>
    <property type="match status" value="1"/>
</dbReference>
<evidence type="ECO:0000313" key="10">
    <source>
        <dbReference type="EMBL" id="CAG9276973.1"/>
    </source>
</evidence>
<proteinExistence type="inferred from homology"/>
<dbReference type="InterPro" id="IPR007504">
    <property type="entry name" value="H/ACA_rnp_Gar1/Naf1"/>
</dbReference>
<feature type="non-terminal residue" evidence="10">
    <location>
        <position position="1"/>
    </location>
</feature>
<evidence type="ECO:0000256" key="9">
    <source>
        <dbReference type="RuleBase" id="RU364004"/>
    </source>
</evidence>
<accession>A0A8J9X2L0</accession>
<evidence type="ECO:0000256" key="2">
    <source>
        <dbReference type="ARBA" id="ARBA00004604"/>
    </source>
</evidence>
<reference evidence="10" key="1">
    <citation type="submission" date="2022-02" db="EMBL/GenBank/DDBJ databases">
        <authorList>
            <person name="Giguere J D."/>
        </authorList>
    </citation>
    <scope>NUCLEOTIDE SEQUENCE</scope>
    <source>
        <strain evidence="10">CCAP 1055/1</strain>
    </source>
</reference>
<dbReference type="PANTHER" id="PTHR23237:SF6">
    <property type="entry name" value="H_ACA RIBONUCLEOPROTEIN COMPLEX SUBUNIT 1"/>
    <property type="match status" value="1"/>
</dbReference>
<gene>
    <name evidence="10" type="ORF">PTTT1_LOCUS2394</name>
</gene>
<dbReference type="PANTHER" id="PTHR23237">
    <property type="entry name" value="NUCLEOLAR PROTEIN FAMILY A MEMBER 1 SNORNP PROTEIN GAR1"/>
    <property type="match status" value="1"/>
</dbReference>
<dbReference type="SMR" id="A0A8J9X2L0"/>
<dbReference type="InterPro" id="IPR038664">
    <property type="entry name" value="Gar1/Naf1_Cbf5-bd_sf"/>
</dbReference>
<dbReference type="GO" id="GO:0009507">
    <property type="term" value="C:chloroplast"/>
    <property type="evidence" value="ECO:0007669"/>
    <property type="project" value="UniProtKB-SubCell"/>
</dbReference>
<dbReference type="Proteomes" id="UP000836788">
    <property type="component" value="Chromosome 1"/>
</dbReference>